<accession>A6G3J2</accession>
<comment type="caution">
    <text evidence="2">The sequence shown here is derived from an EMBL/GenBank/DDBJ whole genome shotgun (WGS) entry which is preliminary data.</text>
</comment>
<dbReference type="STRING" id="391625.PPSIR1_21264"/>
<reference evidence="2 3" key="1">
    <citation type="submission" date="2007-06" db="EMBL/GenBank/DDBJ databases">
        <authorList>
            <person name="Shimkets L."/>
            <person name="Ferriera S."/>
            <person name="Johnson J."/>
            <person name="Kravitz S."/>
            <person name="Beeson K."/>
            <person name="Sutton G."/>
            <person name="Rogers Y.-H."/>
            <person name="Friedman R."/>
            <person name="Frazier M."/>
            <person name="Venter J.C."/>
        </authorList>
    </citation>
    <scope>NUCLEOTIDE SEQUENCE [LARGE SCALE GENOMIC DNA]</scope>
    <source>
        <strain evidence="2 3">SIR-1</strain>
    </source>
</reference>
<organism evidence="2 3">
    <name type="scientific">Plesiocystis pacifica SIR-1</name>
    <dbReference type="NCBI Taxonomy" id="391625"/>
    <lineage>
        <taxon>Bacteria</taxon>
        <taxon>Pseudomonadati</taxon>
        <taxon>Myxococcota</taxon>
        <taxon>Polyangia</taxon>
        <taxon>Nannocystales</taxon>
        <taxon>Nannocystaceae</taxon>
        <taxon>Plesiocystis</taxon>
    </lineage>
</organism>
<dbReference type="RefSeq" id="WP_006971291.1">
    <property type="nucleotide sequence ID" value="NZ_ABCS01000018.1"/>
</dbReference>
<dbReference type="EMBL" id="ABCS01000018">
    <property type="protein sequence ID" value="EDM79599.1"/>
    <property type="molecule type" value="Genomic_DNA"/>
</dbReference>
<dbReference type="InterPro" id="IPR041657">
    <property type="entry name" value="HTH_17"/>
</dbReference>
<protein>
    <recommendedName>
        <fullName evidence="1">Helix-turn-helix domain-containing protein</fullName>
    </recommendedName>
</protein>
<evidence type="ECO:0000259" key="1">
    <source>
        <dbReference type="Pfam" id="PF12728"/>
    </source>
</evidence>
<dbReference type="Pfam" id="PF12728">
    <property type="entry name" value="HTH_17"/>
    <property type="match status" value="1"/>
</dbReference>
<dbReference type="GO" id="GO:0003677">
    <property type="term" value="F:DNA binding"/>
    <property type="evidence" value="ECO:0007669"/>
    <property type="project" value="InterPro"/>
</dbReference>
<dbReference type="InterPro" id="IPR010093">
    <property type="entry name" value="SinI_DNA-bd"/>
</dbReference>
<feature type="domain" description="Helix-turn-helix" evidence="1">
    <location>
        <begin position="13"/>
        <end position="61"/>
    </location>
</feature>
<dbReference type="AlphaFoldDB" id="A6G3J2"/>
<dbReference type="Proteomes" id="UP000005801">
    <property type="component" value="Unassembled WGS sequence"/>
</dbReference>
<gene>
    <name evidence="2" type="ORF">PPSIR1_21264</name>
</gene>
<name>A6G3J2_9BACT</name>
<dbReference type="OrthoDB" id="5383182at2"/>
<proteinExistence type="predicted"/>
<dbReference type="NCBIfam" id="TIGR01764">
    <property type="entry name" value="excise"/>
    <property type="match status" value="1"/>
</dbReference>
<evidence type="ECO:0000313" key="2">
    <source>
        <dbReference type="EMBL" id="EDM79599.1"/>
    </source>
</evidence>
<evidence type="ECO:0000313" key="3">
    <source>
        <dbReference type="Proteomes" id="UP000005801"/>
    </source>
</evidence>
<dbReference type="eggNOG" id="COG3311">
    <property type="taxonomic scope" value="Bacteria"/>
</dbReference>
<sequence>MPTQAPADLPPILKTSEVAALLRVNRKTLYEAIKHEQIPGVIRVGRCLRFQRDVVLGWLGQGGVISGRKDP</sequence>
<keyword evidence="3" id="KW-1185">Reference proteome</keyword>